<comment type="caution">
    <text evidence="1">The sequence shown here is derived from an EMBL/GenBank/DDBJ whole genome shotgun (WGS) entry which is preliminary data.</text>
</comment>
<dbReference type="EMBL" id="QJRY01000008">
    <property type="protein sequence ID" value="PYB70788.1"/>
    <property type="molecule type" value="Genomic_DNA"/>
</dbReference>
<proteinExistence type="predicted"/>
<accession>A0ABX5NP09</accession>
<keyword evidence="2" id="KW-1185">Reference proteome</keyword>
<name>A0ABX5NP09_9HYPH</name>
<evidence type="ECO:0000313" key="1">
    <source>
        <dbReference type="EMBL" id="PYB70788.1"/>
    </source>
</evidence>
<dbReference type="Proteomes" id="UP000247536">
    <property type="component" value="Unassembled WGS sequence"/>
</dbReference>
<gene>
    <name evidence="1" type="ORF">DMY87_20190</name>
</gene>
<organism evidence="1 2">
    <name type="scientific">Rhizobium wuzhouense</name>
    <dbReference type="NCBI Taxonomy" id="1986026"/>
    <lineage>
        <taxon>Bacteria</taxon>
        <taxon>Pseudomonadati</taxon>
        <taxon>Pseudomonadota</taxon>
        <taxon>Alphaproteobacteria</taxon>
        <taxon>Hyphomicrobiales</taxon>
        <taxon>Rhizobiaceae</taxon>
        <taxon>Rhizobium/Agrobacterium group</taxon>
        <taxon>Rhizobium</taxon>
    </lineage>
</organism>
<evidence type="ECO:0000313" key="2">
    <source>
        <dbReference type="Proteomes" id="UP000247536"/>
    </source>
</evidence>
<sequence length="96" mass="9809">MAKLLKRGAILLAIVSSWFGFLVVATAALGPVGSAVLVLGPHVPARLPEGAGILRAGSGRTVVTAPDAASARNLYTHGAWLVLPALRNGCMDLRPA</sequence>
<protein>
    <submittedName>
        <fullName evidence="1">Uncharacterized protein</fullName>
    </submittedName>
</protein>
<reference evidence="1 2" key="1">
    <citation type="submission" date="2018-06" db="EMBL/GenBank/DDBJ databases">
        <title>Rhizobium wuzhouense sp. nov., isolated from roots of Oryza officinalis.</title>
        <authorList>
            <person name="Yuan T."/>
        </authorList>
    </citation>
    <scope>NUCLEOTIDE SEQUENCE [LARGE SCALE GENOMIC DNA]</scope>
    <source>
        <strain evidence="1 2">W44</strain>
    </source>
</reference>